<evidence type="ECO:0000256" key="3">
    <source>
        <dbReference type="ARBA" id="ARBA00022475"/>
    </source>
</evidence>
<keyword evidence="6" id="KW-0732">Signal</keyword>
<evidence type="ECO:0000256" key="2">
    <source>
        <dbReference type="ARBA" id="ARBA00009592"/>
    </source>
</evidence>
<keyword evidence="8 12" id="KW-1133">Transmembrane helix</keyword>
<dbReference type="PANTHER" id="PTHR48062">
    <property type="entry name" value="RECEPTOR-LIKE PROTEIN 14"/>
    <property type="match status" value="1"/>
</dbReference>
<dbReference type="InterPro" id="IPR032675">
    <property type="entry name" value="LRR_dom_sf"/>
</dbReference>
<feature type="transmembrane region" description="Helical" evidence="12">
    <location>
        <begin position="488"/>
        <end position="505"/>
    </location>
</feature>
<keyword evidence="7" id="KW-0677">Repeat</keyword>
<evidence type="ECO:0000256" key="12">
    <source>
        <dbReference type="SAM" id="Phobius"/>
    </source>
</evidence>
<dbReference type="GO" id="GO:0005886">
    <property type="term" value="C:plasma membrane"/>
    <property type="evidence" value="ECO:0007669"/>
    <property type="project" value="UniProtKB-SubCell"/>
</dbReference>
<evidence type="ECO:0000256" key="5">
    <source>
        <dbReference type="ARBA" id="ARBA00022692"/>
    </source>
</evidence>
<keyword evidence="3" id="KW-1003">Cell membrane</keyword>
<comment type="caution">
    <text evidence="13">The sequence shown here is derived from an EMBL/GenBank/DDBJ whole genome shotgun (WGS) entry which is preliminary data.</text>
</comment>
<keyword evidence="5 12" id="KW-0812">Transmembrane</keyword>
<keyword evidence="14" id="KW-1185">Reference proteome</keyword>
<evidence type="ECO:0000313" key="14">
    <source>
        <dbReference type="Proteomes" id="UP000436088"/>
    </source>
</evidence>
<comment type="subcellular location">
    <subcellularLocation>
        <location evidence="1">Cell membrane</location>
        <topology evidence="1">Single-pass type I membrane protein</topology>
    </subcellularLocation>
</comment>
<keyword evidence="9 12" id="KW-0472">Membrane</keyword>
<proteinExistence type="inferred from homology"/>
<dbReference type="FunFam" id="3.80.10.10:FF:000111">
    <property type="entry name" value="LRR receptor-like serine/threonine-protein kinase ERECTA"/>
    <property type="match status" value="1"/>
</dbReference>
<dbReference type="PANTHER" id="PTHR48062:SF37">
    <property type="entry name" value="LRR RECEPTOR-LIKE SERINE_THREONINE-PROTEIN KINASE FLS2"/>
    <property type="match status" value="1"/>
</dbReference>
<name>A0A6A3AI96_HIBSY</name>
<keyword evidence="10" id="KW-0675">Receptor</keyword>
<dbReference type="Pfam" id="PF00560">
    <property type="entry name" value="LRR_1"/>
    <property type="match status" value="5"/>
</dbReference>
<dbReference type="EMBL" id="VEPZ02001004">
    <property type="protein sequence ID" value="KAE8703015.1"/>
    <property type="molecule type" value="Genomic_DNA"/>
</dbReference>
<evidence type="ECO:0000256" key="1">
    <source>
        <dbReference type="ARBA" id="ARBA00004251"/>
    </source>
</evidence>
<evidence type="ECO:0000256" key="7">
    <source>
        <dbReference type="ARBA" id="ARBA00022737"/>
    </source>
</evidence>
<protein>
    <submittedName>
        <fullName evidence="13">Uncharacterized protein</fullName>
    </submittedName>
</protein>
<feature type="transmembrane region" description="Helical" evidence="12">
    <location>
        <begin position="456"/>
        <end position="476"/>
    </location>
</feature>
<dbReference type="FunFam" id="3.80.10.10:FF:000095">
    <property type="entry name" value="LRR receptor-like serine/threonine-protein kinase GSO1"/>
    <property type="match status" value="1"/>
</dbReference>
<dbReference type="Pfam" id="PF13855">
    <property type="entry name" value="LRR_8"/>
    <property type="match status" value="2"/>
</dbReference>
<evidence type="ECO:0000256" key="9">
    <source>
        <dbReference type="ARBA" id="ARBA00023136"/>
    </source>
</evidence>
<dbReference type="AlphaFoldDB" id="A0A6A3AI96"/>
<evidence type="ECO:0000256" key="8">
    <source>
        <dbReference type="ARBA" id="ARBA00022989"/>
    </source>
</evidence>
<dbReference type="InterPro" id="IPR001611">
    <property type="entry name" value="Leu-rich_rpt"/>
</dbReference>
<reference evidence="13" key="1">
    <citation type="submission" date="2019-09" db="EMBL/GenBank/DDBJ databases">
        <title>Draft genome information of white flower Hibiscus syriacus.</title>
        <authorList>
            <person name="Kim Y.-M."/>
        </authorList>
    </citation>
    <scope>NUCLEOTIDE SEQUENCE [LARGE SCALE GENOMIC DNA]</scope>
    <source>
        <strain evidence="13">YM2019G1</strain>
    </source>
</reference>
<evidence type="ECO:0000256" key="4">
    <source>
        <dbReference type="ARBA" id="ARBA00022614"/>
    </source>
</evidence>
<accession>A0A6A3AI96</accession>
<dbReference type="Proteomes" id="UP000436088">
    <property type="component" value="Unassembled WGS sequence"/>
</dbReference>
<evidence type="ECO:0000256" key="11">
    <source>
        <dbReference type="ARBA" id="ARBA00023180"/>
    </source>
</evidence>
<dbReference type="PRINTS" id="PR00019">
    <property type="entry name" value="LEURICHRPT"/>
</dbReference>
<dbReference type="Gene3D" id="3.80.10.10">
    <property type="entry name" value="Ribonuclease Inhibitor"/>
    <property type="match status" value="2"/>
</dbReference>
<sequence>MLEGNSLSGPLSLSLTPNSNVSFIDISDNKLQGNIPPCLSGMKDLGFLDLSNNQLSGRVPEGLIMKSSLSLLGLSNNNLSGNVVPSILKANGLGELYLDGNKFSGEMTNIDVSIFEFPTSLREIDLSNNKLYGKLPRWIGNLSDLWTLALSNNSFEDCGPLSHAFYNSSSLVTLDLRGNSLTGSIPKWIGKLSSLSVLLLKANHLQGRIPVQLRKLYSLNIIDLSQNMFSGPIPSCLENLTLPMQDNKILRPDYFELFSEEVEPAIFRLIKLRSTVDYDYPSSYMEEWIELTTKSGSYSYGGYILENMTEIDLSCNKLTGPIPPELGNMSQIHALKLNLSHNKLMRVIPSSFSKLKQIESLDLSYNNLSGEIPNQLVELNYLEVFSVAHNNLSGNIPEKAQFESFVESSYEGNPFLYGPMLHKSCFKTDSPSTLSAVPDDEEDSLLDMYVFRVSFLVSYAVMLLTVFVVLYINPYWRRAWLSFVEKRITIYRYSTVGNFLAYYIFRGYL</sequence>
<comment type="similarity">
    <text evidence="2">Belongs to the RLP family.</text>
</comment>
<dbReference type="InterPro" id="IPR051502">
    <property type="entry name" value="RLP_Defense_Trigger"/>
</dbReference>
<keyword evidence="4" id="KW-0433">Leucine-rich repeat</keyword>
<dbReference type="SUPFAM" id="SSF52047">
    <property type="entry name" value="RNI-like"/>
    <property type="match status" value="1"/>
</dbReference>
<keyword evidence="11" id="KW-0325">Glycoprotein</keyword>
<gene>
    <name evidence="13" type="ORF">F3Y22_tig00110478pilonHSYRG00226</name>
</gene>
<evidence type="ECO:0000313" key="13">
    <source>
        <dbReference type="EMBL" id="KAE8703015.1"/>
    </source>
</evidence>
<organism evidence="13 14">
    <name type="scientific">Hibiscus syriacus</name>
    <name type="common">Rose of Sharon</name>
    <dbReference type="NCBI Taxonomy" id="106335"/>
    <lineage>
        <taxon>Eukaryota</taxon>
        <taxon>Viridiplantae</taxon>
        <taxon>Streptophyta</taxon>
        <taxon>Embryophyta</taxon>
        <taxon>Tracheophyta</taxon>
        <taxon>Spermatophyta</taxon>
        <taxon>Magnoliopsida</taxon>
        <taxon>eudicotyledons</taxon>
        <taxon>Gunneridae</taxon>
        <taxon>Pentapetalae</taxon>
        <taxon>rosids</taxon>
        <taxon>malvids</taxon>
        <taxon>Malvales</taxon>
        <taxon>Malvaceae</taxon>
        <taxon>Malvoideae</taxon>
        <taxon>Hibiscus</taxon>
    </lineage>
</organism>
<evidence type="ECO:0000256" key="10">
    <source>
        <dbReference type="ARBA" id="ARBA00023170"/>
    </source>
</evidence>
<evidence type="ECO:0000256" key="6">
    <source>
        <dbReference type="ARBA" id="ARBA00022729"/>
    </source>
</evidence>